<dbReference type="SUPFAM" id="SSF52833">
    <property type="entry name" value="Thioredoxin-like"/>
    <property type="match status" value="1"/>
</dbReference>
<dbReference type="RefSeq" id="WP_093671566.1">
    <property type="nucleotide sequence ID" value="NZ_FOOY01000009.1"/>
</dbReference>
<dbReference type="OrthoDB" id="9813770at2"/>
<dbReference type="AlphaFoldDB" id="A0A1I2RB49"/>
<accession>A0A1I2RB49</accession>
<dbReference type="EMBL" id="FOOY01000009">
    <property type="protein sequence ID" value="SFG36709.1"/>
    <property type="molecule type" value="Genomic_DNA"/>
</dbReference>
<name>A0A1I2RB49_9BACL</name>
<comment type="subunit">
    <text evidence="2">Interacts with Spx.</text>
</comment>
<organism evidence="3 4">
    <name type="scientific">Sporolactobacillus nakayamae</name>
    <dbReference type="NCBI Taxonomy" id="269670"/>
    <lineage>
        <taxon>Bacteria</taxon>
        <taxon>Bacillati</taxon>
        <taxon>Bacillota</taxon>
        <taxon>Bacilli</taxon>
        <taxon>Bacillales</taxon>
        <taxon>Sporolactobacillaceae</taxon>
        <taxon>Sporolactobacillus</taxon>
    </lineage>
</organism>
<keyword evidence="4" id="KW-1185">Reference proteome</keyword>
<dbReference type="InterPro" id="IPR046404">
    <property type="entry name" value="Adapter_SpxH"/>
</dbReference>
<dbReference type="CDD" id="cd03025">
    <property type="entry name" value="DsbA_FrnE_like"/>
    <property type="match status" value="1"/>
</dbReference>
<reference evidence="4" key="1">
    <citation type="submission" date="2016-10" db="EMBL/GenBank/DDBJ databases">
        <authorList>
            <person name="Varghese N."/>
            <person name="Submissions S."/>
        </authorList>
    </citation>
    <scope>NUCLEOTIDE SEQUENCE [LARGE SCALE GENOMIC DNA]</scope>
    <source>
        <strain evidence="4">ATCC 700379</strain>
    </source>
</reference>
<dbReference type="Proteomes" id="UP000198752">
    <property type="component" value="Unassembled WGS sequence"/>
</dbReference>
<keyword evidence="1 2" id="KW-0963">Cytoplasm</keyword>
<evidence type="ECO:0000256" key="1">
    <source>
        <dbReference type="ARBA" id="ARBA00022490"/>
    </source>
</evidence>
<sequence length="301" mass="34931">MTRFDEGSTCEGTPGNESCTLRTVKKNSFQRVEILAFIDPLCPECWGFEPLLKKFILQYHDYFTFRILLTTKHDTANCCRFHRAKQIAEEWDKYARLTGMCCDSDVWFENPPSPYSIAYAIKAAEFQGGAVGQIFLRRVREQIFLRKQGLNEFEELLEIARLSGLNEQEFSNDYHSCRPIKAFQCDRKLANELSITELPTFVFSTPCNDSEAIKVNGHYPYQVYVQILTELLGELPVPAPNIPLINYFQQQCFLTTKEVAVIYDLTEEDALKELRKLQLQQFIEPIVLKSGEYWTYITHPE</sequence>
<dbReference type="STRING" id="269670.SAMN02982927_01477"/>
<gene>
    <name evidence="2" type="primary">spxH</name>
    <name evidence="3" type="ORF">SAMN02982927_01477</name>
</gene>
<comment type="function">
    <text evidence="2">Adapter protein required for efficient degradation of Spx by ClpXP under non-stress conditions. Interaction with Spx stabilizes Spx and exposes the C-terminus of Spx for recognition and proteolysis by ClpXP.</text>
</comment>
<comment type="subcellular location">
    <subcellularLocation>
        <location evidence="2">Cytoplasm</location>
    </subcellularLocation>
</comment>
<dbReference type="PANTHER" id="PTHR13887:SF47">
    <property type="entry name" value="CLPXP ADAPTER PROTEIN SPXH"/>
    <property type="match status" value="1"/>
</dbReference>
<protein>
    <recommendedName>
        <fullName evidence="2">ClpXP adapter protein SpxH</fullName>
    </recommendedName>
</protein>
<dbReference type="HAMAP" id="MF_02245">
    <property type="entry name" value="Adapter_SpxH"/>
    <property type="match status" value="1"/>
</dbReference>
<dbReference type="Pfam" id="PF13743">
    <property type="entry name" value="Thioredoxin_5"/>
    <property type="match status" value="1"/>
</dbReference>
<evidence type="ECO:0000313" key="3">
    <source>
        <dbReference type="EMBL" id="SFG36709.1"/>
    </source>
</evidence>
<evidence type="ECO:0000313" key="4">
    <source>
        <dbReference type="Proteomes" id="UP000198752"/>
    </source>
</evidence>
<dbReference type="GO" id="GO:0005737">
    <property type="term" value="C:cytoplasm"/>
    <property type="evidence" value="ECO:0007669"/>
    <property type="project" value="UniProtKB-SubCell"/>
</dbReference>
<dbReference type="Gene3D" id="3.40.30.10">
    <property type="entry name" value="Glutaredoxin"/>
    <property type="match status" value="1"/>
</dbReference>
<proteinExistence type="inferred from homology"/>
<comment type="similarity">
    <text evidence="2">Belongs to the SpxH family.</text>
</comment>
<dbReference type="InterPro" id="IPR036249">
    <property type="entry name" value="Thioredoxin-like_sf"/>
</dbReference>
<evidence type="ECO:0000256" key="2">
    <source>
        <dbReference type="HAMAP-Rule" id="MF_02245"/>
    </source>
</evidence>
<dbReference type="PANTHER" id="PTHR13887">
    <property type="entry name" value="GLUTATHIONE S-TRANSFERASE KAPPA"/>
    <property type="match status" value="1"/>
</dbReference>
<keyword evidence="3" id="KW-0413">Isomerase</keyword>
<dbReference type="GO" id="GO:0016853">
    <property type="term" value="F:isomerase activity"/>
    <property type="evidence" value="ECO:0007669"/>
    <property type="project" value="UniProtKB-KW"/>
</dbReference>